<comment type="caution">
    <text evidence="3">The sequence shown here is derived from an EMBL/GenBank/DDBJ whole genome shotgun (WGS) entry which is preliminary data.</text>
</comment>
<feature type="transmembrane region" description="Helical" evidence="2">
    <location>
        <begin position="61"/>
        <end position="82"/>
    </location>
</feature>
<dbReference type="EMBL" id="QKYT01000619">
    <property type="protein sequence ID" value="RIA82901.1"/>
    <property type="molecule type" value="Genomic_DNA"/>
</dbReference>
<dbReference type="OrthoDB" id="2424176at2759"/>
<name>A0A397SJB5_9GLOM</name>
<feature type="compositionally biased region" description="Basic and acidic residues" evidence="1">
    <location>
        <begin position="190"/>
        <end position="213"/>
    </location>
</feature>
<evidence type="ECO:0000256" key="2">
    <source>
        <dbReference type="SAM" id="Phobius"/>
    </source>
</evidence>
<keyword evidence="4" id="KW-1185">Reference proteome</keyword>
<accession>A0A397SJB5</accession>
<dbReference type="Proteomes" id="UP000265703">
    <property type="component" value="Unassembled WGS sequence"/>
</dbReference>
<feature type="transmembrane region" description="Helical" evidence="2">
    <location>
        <begin position="29"/>
        <end position="49"/>
    </location>
</feature>
<feature type="region of interest" description="Disordered" evidence="1">
    <location>
        <begin position="172"/>
        <end position="213"/>
    </location>
</feature>
<keyword evidence="2" id="KW-0812">Transmembrane</keyword>
<dbReference type="AlphaFoldDB" id="A0A397SJB5"/>
<organism evidence="3 4">
    <name type="scientific">Glomus cerebriforme</name>
    <dbReference type="NCBI Taxonomy" id="658196"/>
    <lineage>
        <taxon>Eukaryota</taxon>
        <taxon>Fungi</taxon>
        <taxon>Fungi incertae sedis</taxon>
        <taxon>Mucoromycota</taxon>
        <taxon>Glomeromycotina</taxon>
        <taxon>Glomeromycetes</taxon>
        <taxon>Glomerales</taxon>
        <taxon>Glomeraceae</taxon>
        <taxon>Glomus</taxon>
    </lineage>
</organism>
<proteinExistence type="predicted"/>
<gene>
    <name evidence="3" type="ORF">C1645_834636</name>
</gene>
<evidence type="ECO:0000313" key="3">
    <source>
        <dbReference type="EMBL" id="RIA82901.1"/>
    </source>
</evidence>
<evidence type="ECO:0000313" key="4">
    <source>
        <dbReference type="Proteomes" id="UP000265703"/>
    </source>
</evidence>
<sequence length="235" mass="26355">MRFIINGIWNASIFFSEIAAYSRHTARGVTVLLGLFYFLVVPVSIFGIYVTRKKDEIKTKLIEWFSILFWISLSLLLILHFIDLILFFVWKSDIINACQDDLSYFVPSNSSTVQVAFDPNAPSKVQVDDACVQAVNLSLSLSLFDFIVFKIILYFYFGAIVSAYSKNPTQITIDDKKTTNPSNSIPANEENGKMSSEKQGEENSLGEKKDSIKLKDSVKLSGSMPVASTSLNYPV</sequence>
<protein>
    <submittedName>
        <fullName evidence="3">Uncharacterized protein</fullName>
    </submittedName>
</protein>
<keyword evidence="2" id="KW-0472">Membrane</keyword>
<evidence type="ECO:0000256" key="1">
    <source>
        <dbReference type="SAM" id="MobiDB-lite"/>
    </source>
</evidence>
<keyword evidence="2" id="KW-1133">Transmembrane helix</keyword>
<feature type="transmembrane region" description="Helical" evidence="2">
    <location>
        <begin position="146"/>
        <end position="164"/>
    </location>
</feature>
<reference evidence="3 4" key="1">
    <citation type="submission" date="2018-06" db="EMBL/GenBank/DDBJ databases">
        <title>Comparative genomics reveals the genomic features of Rhizophagus irregularis, R. cerebriforme, R. diaphanum and Gigaspora rosea, and their symbiotic lifestyle signature.</title>
        <authorList>
            <person name="Morin E."/>
            <person name="San Clemente H."/>
            <person name="Chen E.C.H."/>
            <person name="De La Providencia I."/>
            <person name="Hainaut M."/>
            <person name="Kuo A."/>
            <person name="Kohler A."/>
            <person name="Murat C."/>
            <person name="Tang N."/>
            <person name="Roy S."/>
            <person name="Loubradou J."/>
            <person name="Henrissat B."/>
            <person name="Grigoriev I.V."/>
            <person name="Corradi N."/>
            <person name="Roux C."/>
            <person name="Martin F.M."/>
        </authorList>
    </citation>
    <scope>NUCLEOTIDE SEQUENCE [LARGE SCALE GENOMIC DNA]</scope>
    <source>
        <strain evidence="3 4">DAOM 227022</strain>
    </source>
</reference>